<dbReference type="NCBIfam" id="TIGR02937">
    <property type="entry name" value="sigma70-ECF"/>
    <property type="match status" value="1"/>
</dbReference>
<keyword evidence="2" id="KW-0805">Transcription regulation</keyword>
<feature type="domain" description="RNA polymerase sigma-70 region 2" evidence="5">
    <location>
        <begin position="19"/>
        <end position="81"/>
    </location>
</feature>
<evidence type="ECO:0000256" key="4">
    <source>
        <dbReference type="ARBA" id="ARBA00023163"/>
    </source>
</evidence>
<protein>
    <submittedName>
        <fullName evidence="7">Putative RNA polymerase sigma factor FecI</fullName>
    </submittedName>
</protein>
<dbReference type="AlphaFoldDB" id="A0A6S6Y3M4"/>
<dbReference type="OrthoDB" id="9783733at2"/>
<accession>A0A6S6Y3M4</accession>
<dbReference type="Gene3D" id="1.10.1740.10">
    <property type="match status" value="1"/>
</dbReference>
<dbReference type="GO" id="GO:0006352">
    <property type="term" value="P:DNA-templated transcription initiation"/>
    <property type="evidence" value="ECO:0007669"/>
    <property type="project" value="InterPro"/>
</dbReference>
<organism evidence="7 8">
    <name type="scientific">Denitratisoma oestradiolicum</name>
    <dbReference type="NCBI Taxonomy" id="311182"/>
    <lineage>
        <taxon>Bacteria</taxon>
        <taxon>Pseudomonadati</taxon>
        <taxon>Pseudomonadota</taxon>
        <taxon>Betaproteobacteria</taxon>
        <taxon>Nitrosomonadales</taxon>
        <taxon>Sterolibacteriaceae</taxon>
        <taxon>Denitratisoma</taxon>
    </lineage>
</organism>
<evidence type="ECO:0000313" key="7">
    <source>
        <dbReference type="EMBL" id="CAB1369868.1"/>
    </source>
</evidence>
<evidence type="ECO:0000259" key="5">
    <source>
        <dbReference type="Pfam" id="PF04542"/>
    </source>
</evidence>
<dbReference type="GO" id="GO:0003677">
    <property type="term" value="F:DNA binding"/>
    <property type="evidence" value="ECO:0007669"/>
    <property type="project" value="InterPro"/>
</dbReference>
<sequence length="188" mass="21208">MQHQFFESVQTRDRLDKVFRSYNDTLVRYLTLRTKSVVEAMEIAQEAYLRVLAMPDSNKIIDMESFLFGISRNLHIDRVRSTICGFKAIEKGGMAVAYGGSTTEMSHVGPEEDAVANEILEKLKTVIEGLAPKCQQAFLLYKFEGIGYAEVASRMGLTESMVRKYVLHAVRVCHQSLGMDGQVQNECD</sequence>
<dbReference type="PANTHER" id="PTHR43133">
    <property type="entry name" value="RNA POLYMERASE ECF-TYPE SIGMA FACTO"/>
    <property type="match status" value="1"/>
</dbReference>
<evidence type="ECO:0000256" key="1">
    <source>
        <dbReference type="ARBA" id="ARBA00010641"/>
    </source>
</evidence>
<dbReference type="GO" id="GO:0016987">
    <property type="term" value="F:sigma factor activity"/>
    <property type="evidence" value="ECO:0007669"/>
    <property type="project" value="UniProtKB-KW"/>
</dbReference>
<dbReference type="Pfam" id="PF04542">
    <property type="entry name" value="Sigma70_r2"/>
    <property type="match status" value="1"/>
</dbReference>
<keyword evidence="4" id="KW-0804">Transcription</keyword>
<dbReference type="EMBL" id="LR778301">
    <property type="protein sequence ID" value="CAB1369868.1"/>
    <property type="molecule type" value="Genomic_DNA"/>
</dbReference>
<keyword evidence="3" id="KW-0731">Sigma factor</keyword>
<dbReference type="InterPro" id="IPR013325">
    <property type="entry name" value="RNA_pol_sigma_r2"/>
</dbReference>
<dbReference type="Gene3D" id="1.10.10.10">
    <property type="entry name" value="Winged helix-like DNA-binding domain superfamily/Winged helix DNA-binding domain"/>
    <property type="match status" value="1"/>
</dbReference>
<dbReference type="KEGG" id="doe:DENOEST_2703"/>
<dbReference type="SUPFAM" id="SSF88946">
    <property type="entry name" value="Sigma2 domain of RNA polymerase sigma factors"/>
    <property type="match status" value="1"/>
</dbReference>
<dbReference type="InterPro" id="IPR036388">
    <property type="entry name" value="WH-like_DNA-bd_sf"/>
</dbReference>
<dbReference type="InterPro" id="IPR039425">
    <property type="entry name" value="RNA_pol_sigma-70-like"/>
</dbReference>
<reference evidence="7 8" key="1">
    <citation type="submission" date="2020-03" db="EMBL/GenBank/DDBJ databases">
        <authorList>
            <consortium name="Genoscope - CEA"/>
            <person name="William W."/>
        </authorList>
    </citation>
    <scope>NUCLEOTIDE SEQUENCE [LARGE SCALE GENOMIC DNA]</scope>
    <source>
        <strain evidence="8">DSM 16959</strain>
    </source>
</reference>
<evidence type="ECO:0000313" key="8">
    <source>
        <dbReference type="Proteomes" id="UP000515733"/>
    </source>
</evidence>
<dbReference type="SUPFAM" id="SSF88659">
    <property type="entry name" value="Sigma3 and sigma4 domains of RNA polymerase sigma factors"/>
    <property type="match status" value="1"/>
</dbReference>
<feature type="domain" description="RNA polymerase sigma factor 70 region 4 type 2" evidence="6">
    <location>
        <begin position="121"/>
        <end position="171"/>
    </location>
</feature>
<dbReference type="Pfam" id="PF08281">
    <property type="entry name" value="Sigma70_r4_2"/>
    <property type="match status" value="1"/>
</dbReference>
<dbReference type="PANTHER" id="PTHR43133:SF63">
    <property type="entry name" value="RNA POLYMERASE SIGMA FACTOR FECI-RELATED"/>
    <property type="match status" value="1"/>
</dbReference>
<evidence type="ECO:0000256" key="2">
    <source>
        <dbReference type="ARBA" id="ARBA00023015"/>
    </source>
</evidence>
<dbReference type="InterPro" id="IPR014284">
    <property type="entry name" value="RNA_pol_sigma-70_dom"/>
</dbReference>
<name>A0A6S6Y3M4_9PROT</name>
<gene>
    <name evidence="7" type="ORF">DENOEST_2703</name>
</gene>
<evidence type="ECO:0000259" key="6">
    <source>
        <dbReference type="Pfam" id="PF08281"/>
    </source>
</evidence>
<comment type="similarity">
    <text evidence="1">Belongs to the sigma-70 factor family. ECF subfamily.</text>
</comment>
<proteinExistence type="inferred from homology"/>
<dbReference type="Proteomes" id="UP000515733">
    <property type="component" value="Chromosome"/>
</dbReference>
<evidence type="ECO:0000256" key="3">
    <source>
        <dbReference type="ARBA" id="ARBA00023082"/>
    </source>
</evidence>
<keyword evidence="8" id="KW-1185">Reference proteome</keyword>
<dbReference type="InterPro" id="IPR007627">
    <property type="entry name" value="RNA_pol_sigma70_r2"/>
</dbReference>
<dbReference type="RefSeq" id="WP_145772260.1">
    <property type="nucleotide sequence ID" value="NZ_LR778301.1"/>
</dbReference>
<dbReference type="InterPro" id="IPR013249">
    <property type="entry name" value="RNA_pol_sigma70_r4_t2"/>
</dbReference>
<dbReference type="InterPro" id="IPR013324">
    <property type="entry name" value="RNA_pol_sigma_r3/r4-like"/>
</dbReference>